<dbReference type="EMBL" id="MLYV02000863">
    <property type="protein sequence ID" value="PSR76086.1"/>
    <property type="molecule type" value="Genomic_DNA"/>
</dbReference>
<feature type="domain" description="DUF6589" evidence="1">
    <location>
        <begin position="69"/>
        <end position="327"/>
    </location>
</feature>
<gene>
    <name evidence="2" type="ORF">PHLCEN_2v8692</name>
</gene>
<evidence type="ECO:0000313" key="3">
    <source>
        <dbReference type="Proteomes" id="UP000186601"/>
    </source>
</evidence>
<dbReference type="OrthoDB" id="2803256at2759"/>
<comment type="caution">
    <text evidence="2">The sequence shown here is derived from an EMBL/GenBank/DDBJ whole genome shotgun (WGS) entry which is preliminary data.</text>
</comment>
<dbReference type="STRING" id="98765.A0A2R6NTM7"/>
<feature type="domain" description="DUF6589" evidence="1">
    <location>
        <begin position="337"/>
        <end position="412"/>
    </location>
</feature>
<keyword evidence="3" id="KW-1185">Reference proteome</keyword>
<dbReference type="AlphaFoldDB" id="A0A2R6NTM7"/>
<name>A0A2R6NTM7_9APHY</name>
<evidence type="ECO:0000259" key="1">
    <source>
        <dbReference type="Pfam" id="PF20231"/>
    </source>
</evidence>
<reference evidence="2 3" key="1">
    <citation type="submission" date="2018-02" db="EMBL/GenBank/DDBJ databases">
        <title>Genome sequence of the basidiomycete white-rot fungus Phlebia centrifuga.</title>
        <authorList>
            <person name="Granchi Z."/>
            <person name="Peng M."/>
            <person name="de Vries R.P."/>
            <person name="Hilden K."/>
            <person name="Makela M.R."/>
            <person name="Grigoriev I."/>
            <person name="Riley R."/>
        </authorList>
    </citation>
    <scope>NUCLEOTIDE SEQUENCE [LARGE SCALE GENOMIC DNA]</scope>
    <source>
        <strain evidence="2 3">FBCC195</strain>
    </source>
</reference>
<dbReference type="InterPro" id="IPR046496">
    <property type="entry name" value="DUF6589"/>
</dbReference>
<dbReference type="Pfam" id="PF20231">
    <property type="entry name" value="DUF6589"/>
    <property type="match status" value="2"/>
</dbReference>
<evidence type="ECO:0000313" key="2">
    <source>
        <dbReference type="EMBL" id="PSR76086.1"/>
    </source>
</evidence>
<accession>A0A2R6NTM7</accession>
<protein>
    <recommendedName>
        <fullName evidence="1">DUF6589 domain-containing protein</fullName>
    </recommendedName>
</protein>
<proteinExistence type="predicted"/>
<organism evidence="2 3">
    <name type="scientific">Hermanssonia centrifuga</name>
    <dbReference type="NCBI Taxonomy" id="98765"/>
    <lineage>
        <taxon>Eukaryota</taxon>
        <taxon>Fungi</taxon>
        <taxon>Dikarya</taxon>
        <taxon>Basidiomycota</taxon>
        <taxon>Agaricomycotina</taxon>
        <taxon>Agaricomycetes</taxon>
        <taxon>Polyporales</taxon>
        <taxon>Meruliaceae</taxon>
        <taxon>Hermanssonia</taxon>
    </lineage>
</organism>
<dbReference type="Proteomes" id="UP000186601">
    <property type="component" value="Unassembled WGS sequence"/>
</dbReference>
<sequence length="500" mass="55803">MACRTTTKCLAQTELLGHIYNNINMVFKIAEQILGRTDSQENGTCATVFPLFEALDEDMRTEDLLSSQESAPPLSVCDIILTSEEEIFLRTCLIHTIICIVVKFGGPAFAHFDQDIAASTPITSKQIPIHKTKRYPLPAMNIDESSRIGNTEVIDTIFKELGYTTANKKSHGKVKIVHGDQLSVSRIRSVSANRIGHDCIDLSYLDVVCGPGLFHAQLHAVFGTLQTHWGNPTLGHRDPGSLSFHNSVLYHKPIVLSSLPPYRTCRDLLFILLYAHILHCLELVSGKTLGEYAQSTTFEELQTHALQIFERYSSAQVVQDLRLAEDSDGIPYMKIAIILKNWLANPSGHANGFLPVDLLQEHMNFWVKVIYQAQGSGASWDWLETISPCINVLRALATQMNENLGSQQGSKHHAPDLTNDIWELMKALRTHRVYEKESGCVIDEGTAVPDTFVHGLHGLLGPLRDYNITFEQLRARRKVPPLVGKKLSSQTTSPILQDME</sequence>